<accession>A0ABR8A7D3</accession>
<organism evidence="1 2">
    <name type="scientific">Calothrix parietina FACHB-288</name>
    <dbReference type="NCBI Taxonomy" id="2692896"/>
    <lineage>
        <taxon>Bacteria</taxon>
        <taxon>Bacillati</taxon>
        <taxon>Cyanobacteriota</taxon>
        <taxon>Cyanophyceae</taxon>
        <taxon>Nostocales</taxon>
        <taxon>Calotrichaceae</taxon>
        <taxon>Calothrix</taxon>
    </lineage>
</organism>
<evidence type="ECO:0000313" key="2">
    <source>
        <dbReference type="Proteomes" id="UP000658514"/>
    </source>
</evidence>
<evidence type="ECO:0000313" key="1">
    <source>
        <dbReference type="EMBL" id="MBD2195902.1"/>
    </source>
</evidence>
<name>A0ABR8A7D3_9CYAN</name>
<keyword evidence="2" id="KW-1185">Reference proteome</keyword>
<gene>
    <name evidence="1" type="ORF">H6G24_10410</name>
</gene>
<dbReference type="RefSeq" id="WP_190547681.1">
    <property type="nucleotide sequence ID" value="NZ_CAWPNO010000035.1"/>
</dbReference>
<protein>
    <submittedName>
        <fullName evidence="1">Uncharacterized protein</fullName>
    </submittedName>
</protein>
<sequence>MSYRKNAIASDIAKLQKTFPSSVNSQQSTVNSQQSTVNKLIVFLQFPKRQVVSLPLHM</sequence>
<dbReference type="Proteomes" id="UP000658514">
    <property type="component" value="Unassembled WGS sequence"/>
</dbReference>
<comment type="caution">
    <text evidence="1">The sequence shown here is derived from an EMBL/GenBank/DDBJ whole genome shotgun (WGS) entry which is preliminary data.</text>
</comment>
<dbReference type="EMBL" id="JACJQH010000013">
    <property type="protein sequence ID" value="MBD2195902.1"/>
    <property type="molecule type" value="Genomic_DNA"/>
</dbReference>
<proteinExistence type="predicted"/>
<reference evidence="1 2" key="1">
    <citation type="journal article" date="2020" name="ISME J.">
        <title>Comparative genomics reveals insights into cyanobacterial evolution and habitat adaptation.</title>
        <authorList>
            <person name="Chen M.Y."/>
            <person name="Teng W.K."/>
            <person name="Zhao L."/>
            <person name="Hu C.X."/>
            <person name="Zhou Y.K."/>
            <person name="Han B.P."/>
            <person name="Song L.R."/>
            <person name="Shu W.S."/>
        </authorList>
    </citation>
    <scope>NUCLEOTIDE SEQUENCE [LARGE SCALE GENOMIC DNA]</scope>
    <source>
        <strain evidence="1 2">FACHB-288</strain>
    </source>
</reference>